<evidence type="ECO:0000313" key="2">
    <source>
        <dbReference type="EMBL" id="VVJ21631.1"/>
    </source>
</evidence>
<dbReference type="InterPro" id="IPR023606">
    <property type="entry name" value="CoA-Trfase_III_dom_1_sf"/>
</dbReference>
<dbReference type="SUPFAM" id="SSF89796">
    <property type="entry name" value="CoA-transferase family III (CaiB/BaiF)"/>
    <property type="match status" value="1"/>
</dbReference>
<evidence type="ECO:0000256" key="1">
    <source>
        <dbReference type="ARBA" id="ARBA00022679"/>
    </source>
</evidence>
<organism evidence="2 3">
    <name type="scientific">Amycolatopsis camponoti</name>
    <dbReference type="NCBI Taxonomy" id="2606593"/>
    <lineage>
        <taxon>Bacteria</taxon>
        <taxon>Bacillati</taxon>
        <taxon>Actinomycetota</taxon>
        <taxon>Actinomycetes</taxon>
        <taxon>Pseudonocardiales</taxon>
        <taxon>Pseudonocardiaceae</taxon>
        <taxon>Amycolatopsis</taxon>
    </lineage>
</organism>
<dbReference type="InterPro" id="IPR003673">
    <property type="entry name" value="CoA-Trfase_fam_III"/>
</dbReference>
<accession>A0A6I8LWY6</accession>
<dbReference type="EMBL" id="CABVGP010000002">
    <property type="protein sequence ID" value="VVJ21631.1"/>
    <property type="molecule type" value="Genomic_DNA"/>
</dbReference>
<dbReference type="GO" id="GO:0008410">
    <property type="term" value="F:CoA-transferase activity"/>
    <property type="evidence" value="ECO:0007669"/>
    <property type="project" value="TreeGrafter"/>
</dbReference>
<dbReference type="PANTHER" id="PTHR48207">
    <property type="entry name" value="SUCCINATE--HYDROXYMETHYLGLUTARATE COA-TRANSFERASE"/>
    <property type="match status" value="1"/>
</dbReference>
<dbReference type="Pfam" id="PF02515">
    <property type="entry name" value="CoA_transf_3"/>
    <property type="match status" value="1"/>
</dbReference>
<dbReference type="PANTHER" id="PTHR48207:SF3">
    <property type="entry name" value="SUCCINATE--HYDROXYMETHYLGLUTARATE COA-TRANSFERASE"/>
    <property type="match status" value="1"/>
</dbReference>
<reference evidence="2 3" key="1">
    <citation type="submission" date="2019-09" db="EMBL/GenBank/DDBJ databases">
        <authorList>
            <person name="Leyn A S."/>
        </authorList>
    </citation>
    <scope>NUCLEOTIDE SEQUENCE [LARGE SCALE GENOMIC DNA]</scope>
    <source>
        <strain evidence="2">AA231_1</strain>
    </source>
</reference>
<evidence type="ECO:0000313" key="3">
    <source>
        <dbReference type="Proteomes" id="UP000399805"/>
    </source>
</evidence>
<proteinExistence type="predicted"/>
<sequence>MLPLEGTTVVALEQAVAAPFATRQLADLGARVIKVERPGAGDFARGYDRTVHGDSSYFVWLNRGKESIELDIKDPADRRVLDAMVAAADVVVQNLAPGAVGRLGLDAATLRAATPGLVHCSISGYGPGGPYQAKKAYDLLIQCEAGLVAATGTPEQPSKAGISIADIATGMYAYSGILTALLRRAATGAGATVEVAMLDALGEWMIQPAYHAVYGGSETRRTGAKHASIAPYGPYRAGDGNQVFLAVQSDREWVRLCREVLRRQDLADDPRFVHNPERVAHDHLIGPLIESAFAAFDADQVVELLGAAGIACARLRRPGELLDHPQLAGRDRWQQIQAPGGVVRALLPPVDIDGVEPVLGPVPRLGEHNDALRAEFGFRREEVIP</sequence>
<gene>
    <name evidence="2" type="ORF">AA23TX_06652</name>
</gene>
<dbReference type="Gene3D" id="3.30.1540.10">
    <property type="entry name" value="formyl-coa transferase, domain 3"/>
    <property type="match status" value="1"/>
</dbReference>
<name>A0A6I8LWY6_9PSEU</name>
<keyword evidence="1" id="KW-0808">Transferase</keyword>
<dbReference type="Gene3D" id="3.40.50.10540">
    <property type="entry name" value="Crotonobetainyl-coa:carnitine coa-transferase, domain 1"/>
    <property type="match status" value="1"/>
</dbReference>
<dbReference type="InterPro" id="IPR044855">
    <property type="entry name" value="CoA-Trfase_III_dom3_sf"/>
</dbReference>
<dbReference type="RefSeq" id="WP_155546546.1">
    <property type="nucleotide sequence ID" value="NZ_CABVGP010000002.1"/>
</dbReference>
<dbReference type="InterPro" id="IPR050483">
    <property type="entry name" value="CoA-transferase_III_domain"/>
</dbReference>
<protein>
    <submittedName>
        <fullName evidence="2">CAIB/BAIF family protein</fullName>
    </submittedName>
</protein>
<dbReference type="Proteomes" id="UP000399805">
    <property type="component" value="Unassembled WGS sequence"/>
</dbReference>
<keyword evidence="3" id="KW-1185">Reference proteome</keyword>
<dbReference type="AlphaFoldDB" id="A0A6I8LWY6"/>